<reference evidence="6 7" key="1">
    <citation type="submission" date="2023-07" db="EMBL/GenBank/DDBJ databases">
        <title>Sorghum-associated microbial communities from plants grown in Nebraska, USA.</title>
        <authorList>
            <person name="Schachtman D."/>
        </authorList>
    </citation>
    <scope>NUCLEOTIDE SEQUENCE [LARGE SCALE GENOMIC DNA]</scope>
    <source>
        <strain evidence="6 7">BE167</strain>
    </source>
</reference>
<gene>
    <name evidence="6" type="ORF">J2X01_004050</name>
</gene>
<evidence type="ECO:0000313" key="6">
    <source>
        <dbReference type="EMBL" id="MDR7084734.1"/>
    </source>
</evidence>
<dbReference type="SUPFAM" id="SSF46689">
    <property type="entry name" value="Homeodomain-like"/>
    <property type="match status" value="1"/>
</dbReference>
<dbReference type="Gene3D" id="1.10.10.60">
    <property type="entry name" value="Homeodomain-like"/>
    <property type="match status" value="1"/>
</dbReference>
<proteinExistence type="predicted"/>
<keyword evidence="3" id="KW-0804">Transcription</keyword>
<dbReference type="RefSeq" id="WP_310061597.1">
    <property type="nucleotide sequence ID" value="NZ_JAVDVQ010000030.1"/>
</dbReference>
<dbReference type="InterPro" id="IPR050204">
    <property type="entry name" value="AraC_XylS_family_regulators"/>
</dbReference>
<evidence type="ECO:0000256" key="3">
    <source>
        <dbReference type="ARBA" id="ARBA00023163"/>
    </source>
</evidence>
<keyword evidence="2" id="KW-0238">DNA-binding</keyword>
<feature type="region of interest" description="Disordered" evidence="4">
    <location>
        <begin position="216"/>
        <end position="272"/>
    </location>
</feature>
<keyword evidence="7" id="KW-1185">Reference proteome</keyword>
<evidence type="ECO:0000313" key="7">
    <source>
        <dbReference type="Proteomes" id="UP001252243"/>
    </source>
</evidence>
<dbReference type="InterPro" id="IPR009057">
    <property type="entry name" value="Homeodomain-like_sf"/>
</dbReference>
<accession>A0ABU1UHR2</accession>
<dbReference type="InterPro" id="IPR032783">
    <property type="entry name" value="AraC_lig"/>
</dbReference>
<organism evidence="6 7">
    <name type="scientific">Arthrobacter ginsengisoli</name>
    <dbReference type="NCBI Taxonomy" id="1356565"/>
    <lineage>
        <taxon>Bacteria</taxon>
        <taxon>Bacillati</taxon>
        <taxon>Actinomycetota</taxon>
        <taxon>Actinomycetes</taxon>
        <taxon>Micrococcales</taxon>
        <taxon>Micrococcaceae</taxon>
        <taxon>Arthrobacter</taxon>
    </lineage>
</organism>
<evidence type="ECO:0000256" key="2">
    <source>
        <dbReference type="ARBA" id="ARBA00023125"/>
    </source>
</evidence>
<sequence>MVIDAGQSCRTPSGENLDLSLTQGVRTWGNSPHGGTVLLIGSYQSAAEAGQLVTSALPSLAVFTDEEIDPVLLGLLERELTHPGLGQESALDRILDLLLLHLVRASVHRSENGVPSWAAGTRDPIVARALGLLHEEPAAPWTVAELARRAHVSRATMAARFHAAVGQPPMTYLTAWRLALAADRLASSTATTAVIAEAGGIQQRLRFQRCLHPRLRHQPDQLPAVPAPRKSARGQDAGHPESNRGSCTWKRREPHPPRGTLGTDRGTCPALP</sequence>
<name>A0ABU1UHR2_9MICC</name>
<dbReference type="InterPro" id="IPR018060">
    <property type="entry name" value="HTH_AraC"/>
</dbReference>
<evidence type="ECO:0000256" key="4">
    <source>
        <dbReference type="SAM" id="MobiDB-lite"/>
    </source>
</evidence>
<dbReference type="Pfam" id="PF12852">
    <property type="entry name" value="Cupin_6"/>
    <property type="match status" value="1"/>
</dbReference>
<keyword evidence="1" id="KW-0805">Transcription regulation</keyword>
<dbReference type="PANTHER" id="PTHR46796">
    <property type="entry name" value="HTH-TYPE TRANSCRIPTIONAL ACTIVATOR RHAS-RELATED"/>
    <property type="match status" value="1"/>
</dbReference>
<dbReference type="SMART" id="SM00342">
    <property type="entry name" value="HTH_ARAC"/>
    <property type="match status" value="1"/>
</dbReference>
<evidence type="ECO:0000256" key="1">
    <source>
        <dbReference type="ARBA" id="ARBA00023015"/>
    </source>
</evidence>
<comment type="caution">
    <text evidence="6">The sequence shown here is derived from an EMBL/GenBank/DDBJ whole genome shotgun (WGS) entry which is preliminary data.</text>
</comment>
<dbReference type="EMBL" id="JAVDVQ010000030">
    <property type="protein sequence ID" value="MDR7084734.1"/>
    <property type="molecule type" value="Genomic_DNA"/>
</dbReference>
<dbReference type="PROSITE" id="PS01124">
    <property type="entry name" value="HTH_ARAC_FAMILY_2"/>
    <property type="match status" value="1"/>
</dbReference>
<feature type="domain" description="HTH araC/xylS-type" evidence="5">
    <location>
        <begin position="127"/>
        <end position="225"/>
    </location>
</feature>
<dbReference type="Pfam" id="PF12833">
    <property type="entry name" value="HTH_18"/>
    <property type="match status" value="1"/>
</dbReference>
<protein>
    <submittedName>
        <fullName evidence="6">AraC-like DNA-binding protein</fullName>
    </submittedName>
</protein>
<evidence type="ECO:0000259" key="5">
    <source>
        <dbReference type="PROSITE" id="PS01124"/>
    </source>
</evidence>
<dbReference type="PANTHER" id="PTHR46796:SF13">
    <property type="entry name" value="HTH-TYPE TRANSCRIPTIONAL ACTIVATOR RHAS"/>
    <property type="match status" value="1"/>
</dbReference>
<dbReference type="Proteomes" id="UP001252243">
    <property type="component" value="Unassembled WGS sequence"/>
</dbReference>